<dbReference type="GO" id="GO:0000235">
    <property type="term" value="C:astral microtubule"/>
    <property type="evidence" value="ECO:0007669"/>
    <property type="project" value="TreeGrafter"/>
</dbReference>
<dbReference type="GO" id="GO:0008017">
    <property type="term" value="F:microtubule binding"/>
    <property type="evidence" value="ECO:0007669"/>
    <property type="project" value="TreeGrafter"/>
</dbReference>
<organism evidence="2 3">
    <name type="scientific">Scylla paramamosain</name>
    <name type="common">Mud crab</name>
    <dbReference type="NCBI Taxonomy" id="85552"/>
    <lineage>
        <taxon>Eukaryota</taxon>
        <taxon>Metazoa</taxon>
        <taxon>Ecdysozoa</taxon>
        <taxon>Arthropoda</taxon>
        <taxon>Crustacea</taxon>
        <taxon>Multicrustacea</taxon>
        <taxon>Malacostraca</taxon>
        <taxon>Eumalacostraca</taxon>
        <taxon>Eucarida</taxon>
        <taxon>Decapoda</taxon>
        <taxon>Pleocyemata</taxon>
        <taxon>Brachyura</taxon>
        <taxon>Eubrachyura</taxon>
        <taxon>Portunoidea</taxon>
        <taxon>Portunidae</taxon>
        <taxon>Portuninae</taxon>
        <taxon>Scylla</taxon>
    </lineage>
</organism>
<dbReference type="PANTHER" id="PTHR14739">
    <property type="entry name" value="MICROTUBULE-ASSOCIATED PROTEIN 9"/>
    <property type="match status" value="1"/>
</dbReference>
<feature type="compositionally biased region" description="Acidic residues" evidence="1">
    <location>
        <begin position="95"/>
        <end position="109"/>
    </location>
</feature>
<dbReference type="Proteomes" id="UP001487740">
    <property type="component" value="Unassembled WGS sequence"/>
</dbReference>
<feature type="region of interest" description="Disordered" evidence="1">
    <location>
        <begin position="488"/>
        <end position="514"/>
    </location>
</feature>
<dbReference type="EMBL" id="JARAKH010000047">
    <property type="protein sequence ID" value="KAK8377035.1"/>
    <property type="molecule type" value="Genomic_DNA"/>
</dbReference>
<evidence type="ECO:0008006" key="4">
    <source>
        <dbReference type="Google" id="ProtNLM"/>
    </source>
</evidence>
<dbReference type="GO" id="GO:0000281">
    <property type="term" value="P:mitotic cytokinesis"/>
    <property type="evidence" value="ECO:0007669"/>
    <property type="project" value="InterPro"/>
</dbReference>
<accession>A0AAW0SNX8</accession>
<keyword evidence="3" id="KW-1185">Reference proteome</keyword>
<feature type="compositionally biased region" description="Polar residues" evidence="1">
    <location>
        <begin position="190"/>
        <end position="199"/>
    </location>
</feature>
<feature type="compositionally biased region" description="Polar residues" evidence="1">
    <location>
        <begin position="158"/>
        <end position="178"/>
    </location>
</feature>
<gene>
    <name evidence="2" type="ORF">O3P69_013582</name>
</gene>
<comment type="caution">
    <text evidence="2">The sequence shown here is derived from an EMBL/GenBank/DDBJ whole genome shotgun (WGS) entry which is preliminary data.</text>
</comment>
<name>A0AAW0SNX8_SCYPA</name>
<reference evidence="2 3" key="1">
    <citation type="submission" date="2023-03" db="EMBL/GenBank/DDBJ databases">
        <title>High-quality genome of Scylla paramamosain provides insights in environmental adaptation.</title>
        <authorList>
            <person name="Zhang L."/>
        </authorList>
    </citation>
    <scope>NUCLEOTIDE SEQUENCE [LARGE SCALE GENOMIC DNA]</scope>
    <source>
        <strain evidence="2">LZ_2023a</strain>
        <tissue evidence="2">Muscle</tissue>
    </source>
</reference>
<sequence>MNARNLDVETVSATRVILKANGSINEKLANDTRFCGDDFFDDTESESEGKEDRGQEGNAVRERSPSDSASTEESFSEDEFAKQPKQDTDIQKSEEDCDDDNDTDVEDNDGDHVSESVHEESQDDGDEGSGRDASGGDERLVNNDRSEELERLFDTSPADVTSTSTSLKPSGARSTSAQCRVKVVVESAPVYSSSQTDLTGTRVKDQSNVSQETGGKDDHPPPLLVVRSSVHSRPPRKLGSRGSSPSSPRSPGTPPTTDSRGINRILTKKESAIAGRGAMGTGGAPKGPLLSMPPGREQPRQRPLGKYTRSLKMLGVKVPPAVPPAQRAGRSSSSQSWNSGRKLHTRLTRRSTSLEDVTRAIPQVKTPEVLHTLHVDEGQRATLSQAVYEEWYFARRQQINARKVKDREQIRKEEEMKEMEKKLKESKVIAAVSEWEKNKLEQMKNIKEKVRRDANKKMEEEKAKNEKNMQVSATIIAWETEKRELDAKKKEKMRLEKEAKREAEKQKQASKEEAEMVYRMWKQRKITQLRERQIKDKQRKDELAFKKEEEERRKREDADLAFYAWKRNKLQDERETTRKAIEASVQSLSAAKKQEERSREALQAYEAWLDHVEEREPIRLYEEARASAVVKGRPPWWPGGSSNSLMGC</sequence>
<feature type="region of interest" description="Disordered" evidence="1">
    <location>
        <begin position="31"/>
        <end position="354"/>
    </location>
</feature>
<evidence type="ECO:0000313" key="2">
    <source>
        <dbReference type="EMBL" id="KAK8377035.1"/>
    </source>
</evidence>
<feature type="compositionally biased region" description="Basic and acidic residues" evidence="1">
    <location>
        <begin position="79"/>
        <end position="94"/>
    </location>
</feature>
<dbReference type="PANTHER" id="PTHR14739:SF9">
    <property type="entry name" value="MICROTUBULE-ASSOCIATED PROTEIN 9"/>
    <property type="match status" value="1"/>
</dbReference>
<feature type="compositionally biased region" description="Basic and acidic residues" evidence="1">
    <location>
        <begin position="128"/>
        <end position="153"/>
    </location>
</feature>
<dbReference type="InterPro" id="IPR026106">
    <property type="entry name" value="MAP9"/>
</dbReference>
<feature type="compositionally biased region" description="Low complexity" evidence="1">
    <location>
        <begin position="240"/>
        <end position="260"/>
    </location>
</feature>
<dbReference type="AlphaFoldDB" id="A0AAW0SNX8"/>
<protein>
    <recommendedName>
        <fullName evidence="4">Microtubule-associated protein 9</fullName>
    </recommendedName>
</protein>
<evidence type="ECO:0000313" key="3">
    <source>
        <dbReference type="Proteomes" id="UP001487740"/>
    </source>
</evidence>
<feature type="compositionally biased region" description="Basic and acidic residues" evidence="1">
    <location>
        <begin position="110"/>
        <end position="120"/>
    </location>
</feature>
<evidence type="ECO:0000256" key="1">
    <source>
        <dbReference type="SAM" id="MobiDB-lite"/>
    </source>
</evidence>
<feature type="compositionally biased region" description="Basic and acidic residues" evidence="1">
    <location>
        <begin position="47"/>
        <end position="65"/>
    </location>
</feature>
<dbReference type="GO" id="GO:0090307">
    <property type="term" value="P:mitotic spindle assembly"/>
    <property type="evidence" value="ECO:0007669"/>
    <property type="project" value="TreeGrafter"/>
</dbReference>
<dbReference type="GO" id="GO:1902412">
    <property type="term" value="P:regulation of mitotic cytokinesis"/>
    <property type="evidence" value="ECO:0007669"/>
    <property type="project" value="TreeGrafter"/>
</dbReference>
<proteinExistence type="predicted"/>